<gene>
    <name evidence="2" type="ORF">SAMN05216266_101156</name>
</gene>
<feature type="compositionally biased region" description="Basic and acidic residues" evidence="1">
    <location>
        <begin position="140"/>
        <end position="151"/>
    </location>
</feature>
<dbReference type="STRING" id="490629.SAMN05216266_101156"/>
<dbReference type="OrthoDB" id="3700158at2"/>
<reference evidence="3" key="1">
    <citation type="submission" date="2016-10" db="EMBL/GenBank/DDBJ databases">
        <authorList>
            <person name="Varghese N."/>
            <person name="Submissions S."/>
        </authorList>
    </citation>
    <scope>NUCLEOTIDE SEQUENCE [LARGE SCALE GENOMIC DNA]</scope>
    <source>
        <strain evidence="3">CGMCC 4.3568</strain>
    </source>
</reference>
<dbReference type="EMBL" id="FOKG01000001">
    <property type="protein sequence ID" value="SFA73991.1"/>
    <property type="molecule type" value="Genomic_DNA"/>
</dbReference>
<dbReference type="AlphaFoldDB" id="A0A1I0VCD1"/>
<dbReference type="Proteomes" id="UP000243799">
    <property type="component" value="Unassembled WGS sequence"/>
</dbReference>
<organism evidence="2 3">
    <name type="scientific">Amycolatopsis marina</name>
    <dbReference type="NCBI Taxonomy" id="490629"/>
    <lineage>
        <taxon>Bacteria</taxon>
        <taxon>Bacillati</taxon>
        <taxon>Actinomycetota</taxon>
        <taxon>Actinomycetes</taxon>
        <taxon>Pseudonocardiales</taxon>
        <taxon>Pseudonocardiaceae</taxon>
        <taxon>Amycolatopsis</taxon>
    </lineage>
</organism>
<proteinExistence type="predicted"/>
<protein>
    <submittedName>
        <fullName evidence="2">Uncharacterized protein</fullName>
    </submittedName>
</protein>
<evidence type="ECO:0000256" key="1">
    <source>
        <dbReference type="SAM" id="MobiDB-lite"/>
    </source>
</evidence>
<name>A0A1I0VCD1_9PSEU</name>
<sequence>MMRNQPDGGFFGPEMERADRELDDRIDQAFSQAREVRLKAGEIAQKVAEDSGPPTAEEVERIRKFVLGHALTDEWQRVIDLINRGELTWREVVEGLATGGLDHRVAAAFDSLSAIPPADMEKLIEIGVLPTEPSGAQAENKPEERQSRRDNDEVDEESYFDDPLSWRRS</sequence>
<keyword evidence="3" id="KW-1185">Reference proteome</keyword>
<feature type="region of interest" description="Disordered" evidence="1">
    <location>
        <begin position="129"/>
        <end position="169"/>
    </location>
</feature>
<accession>A0A1I0VCD1</accession>
<evidence type="ECO:0000313" key="2">
    <source>
        <dbReference type="EMBL" id="SFA73991.1"/>
    </source>
</evidence>
<evidence type="ECO:0000313" key="3">
    <source>
        <dbReference type="Proteomes" id="UP000243799"/>
    </source>
</evidence>